<feature type="domain" description="DNA helicase Pif1-like 2B" evidence="1">
    <location>
        <begin position="42"/>
        <end position="87"/>
    </location>
</feature>
<dbReference type="SUPFAM" id="SSF52540">
    <property type="entry name" value="P-loop containing nucleoside triphosphate hydrolases"/>
    <property type="match status" value="1"/>
</dbReference>
<dbReference type="AlphaFoldDB" id="A0A0L8GD61"/>
<dbReference type="EMBL" id="KQ422659">
    <property type="protein sequence ID" value="KOF74470.1"/>
    <property type="molecule type" value="Genomic_DNA"/>
</dbReference>
<dbReference type="GO" id="GO:0006260">
    <property type="term" value="P:DNA replication"/>
    <property type="evidence" value="ECO:0007669"/>
    <property type="project" value="TreeGrafter"/>
</dbReference>
<name>A0A0L8GD61_OCTBM</name>
<evidence type="ECO:0000259" key="1">
    <source>
        <dbReference type="Pfam" id="PF21530"/>
    </source>
</evidence>
<accession>A0A0L8GD61</accession>
<dbReference type="PANTHER" id="PTHR23274:SF48">
    <property type="entry name" value="ATP-DEPENDENT DNA HELICASE"/>
    <property type="match status" value="1"/>
</dbReference>
<proteinExistence type="predicted"/>
<dbReference type="GO" id="GO:0005657">
    <property type="term" value="C:replication fork"/>
    <property type="evidence" value="ECO:0007669"/>
    <property type="project" value="TreeGrafter"/>
</dbReference>
<dbReference type="InterPro" id="IPR049163">
    <property type="entry name" value="Pif1-like_2B_dom"/>
</dbReference>
<protein>
    <recommendedName>
        <fullName evidence="1">DNA helicase Pif1-like 2B domain-containing protein</fullName>
    </recommendedName>
</protein>
<evidence type="ECO:0000313" key="2">
    <source>
        <dbReference type="EMBL" id="KOF74470.1"/>
    </source>
</evidence>
<sequence>SDSSGILIYICEKDGRCLTFSCAGKSVSKCDRIELKIYTPIEFLNSQLPPGLPPHDLRLKVSVPAMLLRNMEPPELCNGTRLIIKKLRPCWRDKVINLMSLNPSIVPFEFTRRQFPVKVCFAMSISKAQGQSLQVDGLNLTQEVFTHGQLYVGSSRVGSLHNLFICGNPGNTRNVAYKEALQ</sequence>
<dbReference type="OrthoDB" id="6265497at2759"/>
<gene>
    <name evidence="2" type="ORF">OCBIM_22036151mg</name>
</gene>
<dbReference type="Pfam" id="PF21530">
    <property type="entry name" value="Pif1_2B_dom"/>
    <property type="match status" value="1"/>
</dbReference>
<dbReference type="PANTHER" id="PTHR23274">
    <property type="entry name" value="DNA HELICASE-RELATED"/>
    <property type="match status" value="1"/>
</dbReference>
<reference evidence="2" key="1">
    <citation type="submission" date="2015-07" db="EMBL/GenBank/DDBJ databases">
        <title>MeaNS - Measles Nucleotide Surveillance Program.</title>
        <authorList>
            <person name="Tran T."/>
            <person name="Druce J."/>
        </authorList>
    </citation>
    <scope>NUCLEOTIDE SEQUENCE</scope>
    <source>
        <strain evidence="2">UCB-OBI-ISO-001</strain>
        <tissue evidence="2">Gonad</tissue>
    </source>
</reference>
<organism evidence="2">
    <name type="scientific">Octopus bimaculoides</name>
    <name type="common">California two-spotted octopus</name>
    <dbReference type="NCBI Taxonomy" id="37653"/>
    <lineage>
        <taxon>Eukaryota</taxon>
        <taxon>Metazoa</taxon>
        <taxon>Spiralia</taxon>
        <taxon>Lophotrochozoa</taxon>
        <taxon>Mollusca</taxon>
        <taxon>Cephalopoda</taxon>
        <taxon>Coleoidea</taxon>
        <taxon>Octopodiformes</taxon>
        <taxon>Octopoda</taxon>
        <taxon>Incirrata</taxon>
        <taxon>Octopodidae</taxon>
        <taxon>Octopus</taxon>
    </lineage>
</organism>
<feature type="non-terminal residue" evidence="2">
    <location>
        <position position="1"/>
    </location>
</feature>
<dbReference type="InterPro" id="IPR027417">
    <property type="entry name" value="P-loop_NTPase"/>
</dbReference>